<reference evidence="3" key="1">
    <citation type="journal article" date="2015" name="Genome Announc.">
        <title>Draft Genome Sequence of an Anaerobic Ammonium-Oxidizing Bacterium, "Candidatus Brocadia sinica".</title>
        <authorList>
            <person name="Oshiki M."/>
            <person name="Shinyako-Hata K."/>
            <person name="Satoh H."/>
            <person name="Okabe S."/>
        </authorList>
    </citation>
    <scope>NUCLEOTIDE SEQUENCE [LARGE SCALE GENOMIC DNA]</scope>
    <source>
        <strain evidence="3">JPN1</strain>
    </source>
</reference>
<organism evidence="2 3">
    <name type="scientific">Candidatus Brocadia sinica JPN1</name>
    <dbReference type="NCBI Taxonomy" id="1197129"/>
    <lineage>
        <taxon>Bacteria</taxon>
        <taxon>Pseudomonadati</taxon>
        <taxon>Planctomycetota</taxon>
        <taxon>Candidatus Brocadiia</taxon>
        <taxon>Candidatus Brocadiales</taxon>
        <taxon>Candidatus Brocadiaceae</taxon>
        <taxon>Candidatus Brocadia</taxon>
    </lineage>
</organism>
<feature type="transmembrane region" description="Helical" evidence="1">
    <location>
        <begin position="6"/>
        <end position="22"/>
    </location>
</feature>
<protein>
    <recommendedName>
        <fullName evidence="4">TRASH domain-containing protein</fullName>
    </recommendedName>
</protein>
<dbReference type="Proteomes" id="UP000032309">
    <property type="component" value="Unassembled WGS sequence"/>
</dbReference>
<keyword evidence="1" id="KW-1133">Transmembrane helix</keyword>
<gene>
    <name evidence="2" type="ORF">BROSI_A2586</name>
</gene>
<name>A0ABQ0JZD3_9BACT</name>
<dbReference type="SUPFAM" id="SSF160387">
    <property type="entry name" value="NosL/MerB-like"/>
    <property type="match status" value="1"/>
</dbReference>
<proteinExistence type="predicted"/>
<dbReference type="RefSeq" id="WP_052564098.1">
    <property type="nucleotide sequence ID" value="NZ_BAFN01000001.1"/>
</dbReference>
<accession>A0ABQ0JZD3</accession>
<evidence type="ECO:0000256" key="1">
    <source>
        <dbReference type="SAM" id="Phobius"/>
    </source>
</evidence>
<evidence type="ECO:0008006" key="4">
    <source>
        <dbReference type="Google" id="ProtNLM"/>
    </source>
</evidence>
<evidence type="ECO:0000313" key="2">
    <source>
        <dbReference type="EMBL" id="GAN34051.1"/>
    </source>
</evidence>
<sequence length="138" mass="15863">MTKTFWIGLAIIFGIALGGVFYQKFIKSPRCAYDGSAIPLIYEVDIVLKDHATMKFCSIYCAAQWFKNNAQRIDHVIVTDEIRGNKIDSYIAYFVESELITNETNDNRIHVFQQRQDALTHAEKFHGTMTDDPFTTDE</sequence>
<evidence type="ECO:0000313" key="3">
    <source>
        <dbReference type="Proteomes" id="UP000032309"/>
    </source>
</evidence>
<keyword evidence="1" id="KW-0472">Membrane</keyword>
<keyword evidence="1" id="KW-0812">Transmembrane</keyword>
<comment type="caution">
    <text evidence="2">The sequence shown here is derived from an EMBL/GenBank/DDBJ whole genome shotgun (WGS) entry which is preliminary data.</text>
</comment>
<dbReference type="EMBL" id="BAFN01000001">
    <property type="protein sequence ID" value="GAN34051.1"/>
    <property type="molecule type" value="Genomic_DNA"/>
</dbReference>
<keyword evidence="3" id="KW-1185">Reference proteome</keyword>